<dbReference type="Pfam" id="PF01098">
    <property type="entry name" value="FTSW_RODA_SPOVE"/>
    <property type="match status" value="1"/>
</dbReference>
<dbReference type="InterPro" id="IPR011923">
    <property type="entry name" value="RodA/MrdB"/>
</dbReference>
<evidence type="ECO:0000256" key="3">
    <source>
        <dbReference type="ARBA" id="ARBA00022676"/>
    </source>
</evidence>
<keyword evidence="6 11" id="KW-0133">Cell shape</keyword>
<comment type="similarity">
    <text evidence="11">Belongs to the SEDS family. MrdB/RodA subfamily.</text>
</comment>
<dbReference type="Proteomes" id="UP000009145">
    <property type="component" value="Chromosome"/>
</dbReference>
<feature type="transmembrane region" description="Helical" evidence="11">
    <location>
        <begin position="313"/>
        <end position="340"/>
    </location>
</feature>
<keyword evidence="8 11" id="KW-1133">Transmembrane helix</keyword>
<keyword evidence="10 11" id="KW-0961">Cell wall biogenesis/degradation</keyword>
<keyword evidence="2 11" id="KW-1003">Cell membrane</keyword>
<evidence type="ECO:0000256" key="1">
    <source>
        <dbReference type="ARBA" id="ARBA00004141"/>
    </source>
</evidence>
<dbReference type="HAMAP" id="MF_02079">
    <property type="entry name" value="PGT_RodA"/>
    <property type="match status" value="1"/>
</dbReference>
<dbReference type="RefSeq" id="WP_014703749.1">
    <property type="nucleotide sequence ID" value="NC_017856.1"/>
</dbReference>
<dbReference type="OrthoDB" id="9768187at2"/>
<keyword evidence="7 11" id="KW-0573">Peptidoglycan synthesis</keyword>
<feature type="transmembrane region" description="Helical" evidence="11">
    <location>
        <begin position="59"/>
        <end position="77"/>
    </location>
</feature>
<dbReference type="KEGG" id="mec:Q7C_1174"/>
<dbReference type="GO" id="GO:0005886">
    <property type="term" value="C:plasma membrane"/>
    <property type="evidence" value="ECO:0007669"/>
    <property type="project" value="UniProtKB-SubCell"/>
</dbReference>
<comment type="catalytic activity">
    <reaction evidence="11">
        <text>[GlcNAc-(1-&gt;4)-Mur2Ac(oyl-L-Ala-gamma-D-Glu-L-Lys-D-Ala-D-Ala)](n)-di-trans,octa-cis-undecaprenyl diphosphate + beta-D-GlcNAc-(1-&gt;4)-Mur2Ac(oyl-L-Ala-gamma-D-Glu-L-Lys-D-Ala-D-Ala)-di-trans,octa-cis-undecaprenyl diphosphate = [GlcNAc-(1-&gt;4)-Mur2Ac(oyl-L-Ala-gamma-D-Glu-L-Lys-D-Ala-D-Ala)](n+1)-di-trans,octa-cis-undecaprenyl diphosphate + di-trans,octa-cis-undecaprenyl diphosphate + H(+)</text>
        <dbReference type="Rhea" id="RHEA:23708"/>
        <dbReference type="Rhea" id="RHEA-COMP:9602"/>
        <dbReference type="Rhea" id="RHEA-COMP:9603"/>
        <dbReference type="ChEBI" id="CHEBI:15378"/>
        <dbReference type="ChEBI" id="CHEBI:58405"/>
        <dbReference type="ChEBI" id="CHEBI:60033"/>
        <dbReference type="ChEBI" id="CHEBI:78435"/>
        <dbReference type="EC" id="2.4.99.28"/>
    </reaction>
</comment>
<evidence type="ECO:0000256" key="10">
    <source>
        <dbReference type="ARBA" id="ARBA00023316"/>
    </source>
</evidence>
<dbReference type="NCBIfam" id="TIGR02210">
    <property type="entry name" value="rodA_shape"/>
    <property type="match status" value="1"/>
</dbReference>
<dbReference type="HOGENOM" id="CLU_029243_2_2_6"/>
<evidence type="ECO:0000256" key="8">
    <source>
        <dbReference type="ARBA" id="ARBA00022989"/>
    </source>
</evidence>
<evidence type="ECO:0000256" key="6">
    <source>
        <dbReference type="ARBA" id="ARBA00022960"/>
    </source>
</evidence>
<name>I1YHD6_METFJ</name>
<dbReference type="GO" id="GO:0051301">
    <property type="term" value="P:cell division"/>
    <property type="evidence" value="ECO:0007669"/>
    <property type="project" value="InterPro"/>
</dbReference>
<dbReference type="GO" id="GO:0009252">
    <property type="term" value="P:peptidoglycan biosynthetic process"/>
    <property type="evidence" value="ECO:0007669"/>
    <property type="project" value="UniProtKB-UniRule"/>
</dbReference>
<dbReference type="GO" id="GO:0008955">
    <property type="term" value="F:peptidoglycan glycosyltransferase activity"/>
    <property type="evidence" value="ECO:0007669"/>
    <property type="project" value="UniProtKB-UniRule"/>
</dbReference>
<evidence type="ECO:0000256" key="4">
    <source>
        <dbReference type="ARBA" id="ARBA00022679"/>
    </source>
</evidence>
<keyword evidence="5 11" id="KW-0812">Transmembrane</keyword>
<dbReference type="GO" id="GO:0032153">
    <property type="term" value="C:cell division site"/>
    <property type="evidence" value="ECO:0007669"/>
    <property type="project" value="TreeGrafter"/>
</dbReference>
<dbReference type="GO" id="GO:0008360">
    <property type="term" value="P:regulation of cell shape"/>
    <property type="evidence" value="ECO:0007669"/>
    <property type="project" value="UniProtKB-KW"/>
</dbReference>
<feature type="transmembrane region" description="Helical" evidence="11">
    <location>
        <begin position="346"/>
        <end position="367"/>
    </location>
</feature>
<feature type="transmembrane region" description="Helical" evidence="11">
    <location>
        <begin position="146"/>
        <end position="163"/>
    </location>
</feature>
<dbReference type="PANTHER" id="PTHR30474">
    <property type="entry name" value="CELL CYCLE PROTEIN"/>
    <property type="match status" value="1"/>
</dbReference>
<keyword evidence="13" id="KW-1185">Reference proteome</keyword>
<dbReference type="EC" id="2.4.99.28" evidence="11"/>
<proteinExistence type="inferred from homology"/>
<dbReference type="GO" id="GO:0071555">
    <property type="term" value="P:cell wall organization"/>
    <property type="evidence" value="ECO:0007669"/>
    <property type="project" value="UniProtKB-KW"/>
</dbReference>
<gene>
    <name evidence="11" type="primary">mrdB</name>
    <name evidence="11" type="synonym">rodA</name>
    <name evidence="12" type="ordered locus">Q7C_1174</name>
</gene>
<keyword evidence="9 11" id="KW-0472">Membrane</keyword>
<evidence type="ECO:0000256" key="2">
    <source>
        <dbReference type="ARBA" id="ARBA00022475"/>
    </source>
</evidence>
<dbReference type="PATRIC" id="fig|754477.3.peg.1154"/>
<keyword evidence="4 11" id="KW-0808">Transferase</keyword>
<evidence type="ECO:0000313" key="13">
    <source>
        <dbReference type="Proteomes" id="UP000009145"/>
    </source>
</evidence>
<dbReference type="PROSITE" id="PS00428">
    <property type="entry name" value="FTSW_RODA_SPOVE"/>
    <property type="match status" value="1"/>
</dbReference>
<feature type="transmembrane region" description="Helical" evidence="11">
    <location>
        <begin position="193"/>
        <end position="211"/>
    </location>
</feature>
<sequence length="376" mass="41158" precursor="true">MRELLAYPDRQPKRDWRYYLRNTHLDGFLILGLLALLSVSMVVLYSSGGEDIWLSMRQLIRMFVAFIGLLFIAQISPDRLRALAYWAYGVGLILLVAVLLVGDMGKGAQRWLDLGVMRFQPSEIMKIAVPLLLAAYLSERPLAPSFLRIIVALIIIAVPTVLIAKQPDLGTAILIASSGLIVIFLAGISWKLIIGFITICASAAPLLWLNMHDYQQRRVLTFLNPESDPLGAGYHIIQSKIAIGNGGLTGRGWLQGTQAHLEFLPERSTDFIFAVIGEEFGLIGVALLIMLYLVITARGLYIASQAQTSFGSLLAGSIAITFLVYVFVNIGMVTGLLPVVGVPLPLVSYGGTSMVTLMAGFGILMSIHTHRRMMSP</sequence>
<organism evidence="12 13">
    <name type="scientific">Methylophaga frappieri (strain ATCC BAA-2434 / DSM 25690 / JAM7)</name>
    <dbReference type="NCBI Taxonomy" id="754477"/>
    <lineage>
        <taxon>Bacteria</taxon>
        <taxon>Pseudomonadati</taxon>
        <taxon>Pseudomonadota</taxon>
        <taxon>Gammaproteobacteria</taxon>
        <taxon>Thiotrichales</taxon>
        <taxon>Piscirickettsiaceae</taxon>
        <taxon>Methylophaga</taxon>
    </lineage>
</organism>
<comment type="function">
    <text evidence="11">Peptidoglycan polymerase that is essential for cell wall elongation.</text>
</comment>
<dbReference type="PANTHER" id="PTHR30474:SF1">
    <property type="entry name" value="PEPTIDOGLYCAN GLYCOSYLTRANSFERASE MRDB"/>
    <property type="match status" value="1"/>
</dbReference>
<evidence type="ECO:0000256" key="7">
    <source>
        <dbReference type="ARBA" id="ARBA00022984"/>
    </source>
</evidence>
<dbReference type="InterPro" id="IPR018365">
    <property type="entry name" value="Cell_cycle_FtsW-rel_CS"/>
</dbReference>
<comment type="subcellular location">
    <subcellularLocation>
        <location evidence="11">Cell inner membrane</location>
        <topology evidence="11">Multi-pass membrane protein</topology>
    </subcellularLocation>
    <subcellularLocation>
        <location evidence="1">Membrane</location>
        <topology evidence="1">Multi-pass membrane protein</topology>
    </subcellularLocation>
</comment>
<dbReference type="InterPro" id="IPR001182">
    <property type="entry name" value="FtsW/RodA"/>
</dbReference>
<keyword evidence="11" id="KW-0997">Cell inner membrane</keyword>
<dbReference type="eggNOG" id="COG0772">
    <property type="taxonomic scope" value="Bacteria"/>
</dbReference>
<dbReference type="AlphaFoldDB" id="I1YHD6"/>
<protein>
    <recommendedName>
        <fullName evidence="11">Peptidoglycan glycosyltransferase MrdB</fullName>
        <shortName evidence="11">PGT</shortName>
        <ecNumber evidence="11">2.4.99.28</ecNumber>
    </recommendedName>
    <alternativeName>
        <fullName evidence="11">Cell elongation protein RodA</fullName>
    </alternativeName>
    <alternativeName>
        <fullName evidence="11">Cell wall polymerase</fullName>
    </alternativeName>
    <alternativeName>
        <fullName evidence="11">Peptidoglycan polymerase</fullName>
        <shortName evidence="11">PG polymerase</shortName>
    </alternativeName>
</protein>
<keyword evidence="3 11" id="KW-0328">Glycosyltransferase</keyword>
<comment type="pathway">
    <text evidence="11">Cell wall biogenesis; peptidoglycan biosynthesis.</text>
</comment>
<dbReference type="STRING" id="754477.Q7C_1174"/>
<dbReference type="UniPathway" id="UPA00219"/>
<feature type="transmembrane region" description="Helical" evidence="11">
    <location>
        <begin position="280"/>
        <end position="301"/>
    </location>
</feature>
<accession>I1YHD6</accession>
<feature type="transmembrane region" description="Helical" evidence="11">
    <location>
        <begin position="169"/>
        <end position="186"/>
    </location>
</feature>
<evidence type="ECO:0000256" key="9">
    <source>
        <dbReference type="ARBA" id="ARBA00023136"/>
    </source>
</evidence>
<dbReference type="GO" id="GO:0015648">
    <property type="term" value="F:lipid-linked peptidoglycan transporter activity"/>
    <property type="evidence" value="ECO:0007669"/>
    <property type="project" value="TreeGrafter"/>
</dbReference>
<evidence type="ECO:0000256" key="11">
    <source>
        <dbReference type="HAMAP-Rule" id="MF_02079"/>
    </source>
</evidence>
<dbReference type="EMBL" id="CP003380">
    <property type="protein sequence ID" value="AFJ02329.1"/>
    <property type="molecule type" value="Genomic_DNA"/>
</dbReference>
<reference evidence="12 13" key="1">
    <citation type="journal article" date="2012" name="J. Bacteriol.">
        <title>Complete genome sequences of Methylophaga sp. strain JAM1 and Methylophaga sp. strain JAM7.</title>
        <authorList>
            <person name="Villeneuve C."/>
            <person name="Martineau C."/>
            <person name="Mauffrey F."/>
            <person name="Villemur R."/>
        </authorList>
    </citation>
    <scope>NUCLEOTIDE SEQUENCE [LARGE SCALE GENOMIC DNA]</scope>
    <source>
        <strain evidence="12 13">JAM7</strain>
    </source>
</reference>
<evidence type="ECO:0000256" key="5">
    <source>
        <dbReference type="ARBA" id="ARBA00022692"/>
    </source>
</evidence>
<evidence type="ECO:0000313" key="12">
    <source>
        <dbReference type="EMBL" id="AFJ02329.1"/>
    </source>
</evidence>
<feature type="transmembrane region" description="Helical" evidence="11">
    <location>
        <begin position="83"/>
        <end position="102"/>
    </location>
</feature>
<feature type="transmembrane region" description="Helical" evidence="11">
    <location>
        <begin position="27"/>
        <end position="47"/>
    </location>
</feature>